<accession>A0A139XGI6</accession>
<reference evidence="3 4" key="1">
    <citation type="journal article" date="2013" name="Genome Biol. Evol.">
        <title>Genomes of Stigonematalean cyanobacteria (subsection V) and the evolution of oxygenic photosynthesis from prokaryotes to plastids.</title>
        <authorList>
            <person name="Dagan T."/>
            <person name="Roettger M."/>
            <person name="Stucken K."/>
            <person name="Landan G."/>
            <person name="Koch R."/>
            <person name="Major P."/>
            <person name="Gould S.B."/>
            <person name="Goremykin V.V."/>
            <person name="Rippka R."/>
            <person name="Tandeau de Marsac N."/>
            <person name="Gugger M."/>
            <person name="Lockhart P.J."/>
            <person name="Allen J.F."/>
            <person name="Brune I."/>
            <person name="Maus I."/>
            <person name="Puhler A."/>
            <person name="Martin W.F."/>
        </authorList>
    </citation>
    <scope>NUCLEOTIDE SEQUENCE [LARGE SCALE GENOMIC DNA]</scope>
    <source>
        <strain evidence="3 4">PCC 7110</strain>
    </source>
</reference>
<dbReference type="EMBL" id="ANNX02000012">
    <property type="protein sequence ID" value="KYC43789.1"/>
    <property type="molecule type" value="Genomic_DNA"/>
</dbReference>
<evidence type="ECO:0000259" key="2">
    <source>
        <dbReference type="PROSITE" id="PS50076"/>
    </source>
</evidence>
<dbReference type="PANTHER" id="PTHR43681:SF1">
    <property type="entry name" value="SARCALUMENIN"/>
    <property type="match status" value="1"/>
</dbReference>
<feature type="domain" description="J" evidence="2">
    <location>
        <begin position="674"/>
        <end position="732"/>
    </location>
</feature>
<dbReference type="PANTHER" id="PTHR43681">
    <property type="entry name" value="TRANSMEMBRANE GTPASE FZO"/>
    <property type="match status" value="1"/>
</dbReference>
<protein>
    <submittedName>
        <fullName evidence="3">Dynamin family protein</fullName>
    </submittedName>
</protein>
<comment type="caution">
    <text evidence="3">The sequence shown here is derived from an EMBL/GenBank/DDBJ whole genome shotgun (WGS) entry which is preliminary data.</text>
</comment>
<dbReference type="Gene3D" id="1.10.287.110">
    <property type="entry name" value="DnaJ domain"/>
    <property type="match status" value="1"/>
</dbReference>
<proteinExistence type="predicted"/>
<dbReference type="OrthoDB" id="5477114at2"/>
<dbReference type="AlphaFoldDB" id="A0A139XGI6"/>
<organism evidence="3 4">
    <name type="scientific">Scytonema hofmannii PCC 7110</name>
    <dbReference type="NCBI Taxonomy" id="128403"/>
    <lineage>
        <taxon>Bacteria</taxon>
        <taxon>Bacillati</taxon>
        <taxon>Cyanobacteriota</taxon>
        <taxon>Cyanophyceae</taxon>
        <taxon>Nostocales</taxon>
        <taxon>Scytonemataceae</taxon>
        <taxon>Scytonema</taxon>
    </lineage>
</organism>
<feature type="region of interest" description="Disordered" evidence="1">
    <location>
        <begin position="637"/>
        <end position="671"/>
    </location>
</feature>
<dbReference type="InterPro" id="IPR045063">
    <property type="entry name" value="Dynamin_N"/>
</dbReference>
<dbReference type="SMART" id="SM00271">
    <property type="entry name" value="DnaJ"/>
    <property type="match status" value="1"/>
</dbReference>
<evidence type="ECO:0000256" key="1">
    <source>
        <dbReference type="SAM" id="MobiDB-lite"/>
    </source>
</evidence>
<dbReference type="InterPro" id="IPR051943">
    <property type="entry name" value="TRAFAC_Dynamin-like_GTPase"/>
</dbReference>
<dbReference type="CDD" id="cd06257">
    <property type="entry name" value="DnaJ"/>
    <property type="match status" value="1"/>
</dbReference>
<dbReference type="RefSeq" id="WP_017749286.1">
    <property type="nucleotide sequence ID" value="NZ_KQ976354.1"/>
</dbReference>
<dbReference type="Gene3D" id="3.40.50.300">
    <property type="entry name" value="P-loop containing nucleotide triphosphate hydrolases"/>
    <property type="match status" value="1"/>
</dbReference>
<dbReference type="PROSITE" id="PS50076">
    <property type="entry name" value="DNAJ_2"/>
    <property type="match status" value="1"/>
</dbReference>
<gene>
    <name evidence="3" type="ORF">WA1_01095</name>
</gene>
<dbReference type="Pfam" id="PF00350">
    <property type="entry name" value="Dynamin_N"/>
    <property type="match status" value="1"/>
</dbReference>
<evidence type="ECO:0000313" key="3">
    <source>
        <dbReference type="EMBL" id="KYC43789.1"/>
    </source>
</evidence>
<evidence type="ECO:0000313" key="4">
    <source>
        <dbReference type="Proteomes" id="UP000076925"/>
    </source>
</evidence>
<name>A0A139XGI6_9CYAN</name>
<dbReference type="InterPro" id="IPR036869">
    <property type="entry name" value="J_dom_sf"/>
</dbReference>
<dbReference type="Pfam" id="PF00226">
    <property type="entry name" value="DnaJ"/>
    <property type="match status" value="1"/>
</dbReference>
<feature type="compositionally biased region" description="Low complexity" evidence="1">
    <location>
        <begin position="642"/>
        <end position="656"/>
    </location>
</feature>
<feature type="compositionally biased region" description="Basic and acidic residues" evidence="1">
    <location>
        <begin position="587"/>
        <end position="603"/>
    </location>
</feature>
<dbReference type="InterPro" id="IPR027417">
    <property type="entry name" value="P-loop_NTPase"/>
</dbReference>
<dbReference type="PRINTS" id="PR00625">
    <property type="entry name" value="JDOMAIN"/>
</dbReference>
<dbReference type="InterPro" id="IPR001623">
    <property type="entry name" value="DnaJ_domain"/>
</dbReference>
<dbReference type="STRING" id="128403.WA1_01095"/>
<dbReference type="Proteomes" id="UP000076925">
    <property type="component" value="Unassembled WGS sequence"/>
</dbReference>
<dbReference type="SUPFAM" id="SSF46565">
    <property type="entry name" value="Chaperone J-domain"/>
    <property type="match status" value="1"/>
</dbReference>
<keyword evidence="4" id="KW-1185">Reference proteome</keyword>
<feature type="compositionally biased region" description="Polar residues" evidence="1">
    <location>
        <begin position="657"/>
        <end position="666"/>
    </location>
</feature>
<dbReference type="SUPFAM" id="SSF52540">
    <property type="entry name" value="P-loop containing nucleoside triphosphate hydrolases"/>
    <property type="match status" value="1"/>
</dbReference>
<sequence length="732" mass="82067">MQPQQQEDYQQLADTLKSASALLNLDPKSQLYQDTIAICNHLTHPNFRIAVFGPFNHGKSTLINAMLGDRALPIDLIPTTGAAIIVRYGTSLRTRIMLTDGTEVYRNGTEVLKQFAVLDNDRRMRSDVASVEVFCPHPFLDTGVEFLDLPGTNDREEQDNLVRQQLLGADLVVQLLDARKLMTLGEREHLRDWLLERGIKTVIFVANFINLLEPEDQKQVQNRLRFVAESFRSELPPGFSNLYRVDALPALRARLKGDVAAASSSGLVAFESALQSIVSTFQQNSQKVRLPRVESIAVKIQQSLQAKITPLQNEIKAFDEKQNAKHDIKIRAEQLIKQGFSVSLSKLRGWLALSNLQDKYQADAAVALAQNSFKTWEKDHLQKDLKELQQDIVKWLYQAYEFFQEERPEDLFIPLPDEPKVILPSQPGSSDGLSEPGSIAVGGGIGWLLGGPIGAAVVGSISYLVNKKIQQDGEKTTKESYHQQVAKLCLDAVDNYLICLSDRGLSILSDCDKKSEKVICFLENKEQEPLDMIPKRQELWQLQNGLYQLYQQLEKTLKIPIPAEVKVEAEMPKPKDVRSVYRQSGKGVKEEVGTKGQGDKGDKGNTSQIPSPPPPNMKDVEAKFRAWEIDEEIAQMKANTGSSSSQASQQQRSTQSNKVPNQPSAQTKKEKIQSAYTILGLQAGASQSEVKQAYRTLVKKWHPDLFVNKPQQQKQAQEKMRLINEAYALLDV</sequence>
<dbReference type="CDD" id="cd09912">
    <property type="entry name" value="DLP_2"/>
    <property type="match status" value="1"/>
</dbReference>
<feature type="region of interest" description="Disordered" evidence="1">
    <location>
        <begin position="571"/>
        <end position="619"/>
    </location>
</feature>